<dbReference type="GO" id="GO:0008168">
    <property type="term" value="F:methyltransferase activity"/>
    <property type="evidence" value="ECO:0007669"/>
    <property type="project" value="UniProtKB-KW"/>
</dbReference>
<protein>
    <submittedName>
        <fullName evidence="5">SAM-dependent methyltransferase</fullName>
    </submittedName>
</protein>
<dbReference type="GO" id="GO:0032259">
    <property type="term" value="P:methylation"/>
    <property type="evidence" value="ECO:0007669"/>
    <property type="project" value="UniProtKB-KW"/>
</dbReference>
<dbReference type="PANTHER" id="PTHR43464:SF19">
    <property type="entry name" value="UBIQUINONE BIOSYNTHESIS O-METHYLTRANSFERASE, MITOCHONDRIAL"/>
    <property type="match status" value="1"/>
</dbReference>
<evidence type="ECO:0000256" key="1">
    <source>
        <dbReference type="ARBA" id="ARBA00022603"/>
    </source>
</evidence>
<name>A0A852ZXZ0_9ACTN</name>
<keyword evidence="6" id="KW-1185">Reference proteome</keyword>
<comment type="caution">
    <text evidence="5">The sequence shown here is derived from an EMBL/GenBank/DDBJ whole genome shotgun (WGS) entry which is preliminary data.</text>
</comment>
<evidence type="ECO:0000313" key="6">
    <source>
        <dbReference type="Proteomes" id="UP000567795"/>
    </source>
</evidence>
<evidence type="ECO:0000259" key="4">
    <source>
        <dbReference type="Pfam" id="PF13649"/>
    </source>
</evidence>
<dbReference type="InterPro" id="IPR029063">
    <property type="entry name" value="SAM-dependent_MTases_sf"/>
</dbReference>
<evidence type="ECO:0000256" key="3">
    <source>
        <dbReference type="ARBA" id="ARBA00022691"/>
    </source>
</evidence>
<organism evidence="5 6">
    <name type="scientific">Allostreptomyces psammosilenae</name>
    <dbReference type="NCBI Taxonomy" id="1892865"/>
    <lineage>
        <taxon>Bacteria</taxon>
        <taxon>Bacillati</taxon>
        <taxon>Actinomycetota</taxon>
        <taxon>Actinomycetes</taxon>
        <taxon>Kitasatosporales</taxon>
        <taxon>Streptomycetaceae</taxon>
        <taxon>Allostreptomyces</taxon>
    </lineage>
</organism>
<keyword evidence="3" id="KW-0949">S-adenosyl-L-methionine</keyword>
<gene>
    <name evidence="5" type="ORF">FHU37_004186</name>
</gene>
<reference evidence="5 6" key="1">
    <citation type="submission" date="2020-07" db="EMBL/GenBank/DDBJ databases">
        <title>Sequencing the genomes of 1000 actinobacteria strains.</title>
        <authorList>
            <person name="Klenk H.-P."/>
        </authorList>
    </citation>
    <scope>NUCLEOTIDE SEQUENCE [LARGE SCALE GENOMIC DNA]</scope>
    <source>
        <strain evidence="5 6">DSM 42178</strain>
    </source>
</reference>
<dbReference type="Proteomes" id="UP000567795">
    <property type="component" value="Unassembled WGS sequence"/>
</dbReference>
<accession>A0A852ZXZ0</accession>
<dbReference type="RefSeq" id="WP_179815691.1">
    <property type="nucleotide sequence ID" value="NZ_JACBZD010000001.1"/>
</dbReference>
<dbReference type="Gene3D" id="3.40.50.150">
    <property type="entry name" value="Vaccinia Virus protein VP39"/>
    <property type="match status" value="1"/>
</dbReference>
<feature type="domain" description="Methyltransferase" evidence="4">
    <location>
        <begin position="52"/>
        <end position="150"/>
    </location>
</feature>
<dbReference type="EMBL" id="JACBZD010000001">
    <property type="protein sequence ID" value="NYI07243.1"/>
    <property type="molecule type" value="Genomic_DNA"/>
</dbReference>
<dbReference type="AlphaFoldDB" id="A0A852ZXZ0"/>
<proteinExistence type="predicted"/>
<dbReference type="SUPFAM" id="SSF53335">
    <property type="entry name" value="S-adenosyl-L-methionine-dependent methyltransferases"/>
    <property type="match status" value="1"/>
</dbReference>
<keyword evidence="2 5" id="KW-0808">Transferase</keyword>
<keyword evidence="1 5" id="KW-0489">Methyltransferase</keyword>
<evidence type="ECO:0000256" key="2">
    <source>
        <dbReference type="ARBA" id="ARBA00022679"/>
    </source>
</evidence>
<evidence type="ECO:0000313" key="5">
    <source>
        <dbReference type="EMBL" id="NYI07243.1"/>
    </source>
</evidence>
<sequence>MTTAAEDHYERLLAAHYTWMLGGDLPAHAAGQRELLRELGVRPGGTAGSVAVDLGCGSGAQTLALADLGFDPVVAVDTSAELLDELARHASGRPGVRPVRADLRTALPKAADPGTVAAVVCMGDTLTHLATKDDVTALLADVARALAPGGRFVVTWRDLTRLPSGSARFIPVRSAPDRLLTCFLEERDADTVTVHDLLYIRRADEWTLETGAYPKLRIGPDWLAARCADAGLTVLRNAETARGVRLLLAEGR</sequence>
<dbReference type="PANTHER" id="PTHR43464">
    <property type="entry name" value="METHYLTRANSFERASE"/>
    <property type="match status" value="1"/>
</dbReference>
<dbReference type="CDD" id="cd02440">
    <property type="entry name" value="AdoMet_MTases"/>
    <property type="match status" value="1"/>
</dbReference>
<dbReference type="Pfam" id="PF13649">
    <property type="entry name" value="Methyltransf_25"/>
    <property type="match status" value="1"/>
</dbReference>
<dbReference type="InterPro" id="IPR041698">
    <property type="entry name" value="Methyltransf_25"/>
</dbReference>